<dbReference type="FunFam" id="3.40.50.300:FF:000042">
    <property type="entry name" value="Maltose/maltodextrin ABC transporter, ATP-binding protein"/>
    <property type="match status" value="1"/>
</dbReference>
<keyword evidence="4" id="KW-0547">Nucleotide-binding</keyword>
<dbReference type="EMBL" id="JADMLG010000001">
    <property type="protein sequence ID" value="MBH0774864.1"/>
    <property type="molecule type" value="Genomic_DNA"/>
</dbReference>
<evidence type="ECO:0000256" key="6">
    <source>
        <dbReference type="ARBA" id="ARBA00022967"/>
    </source>
</evidence>
<dbReference type="PROSITE" id="PS00211">
    <property type="entry name" value="ABC_TRANSPORTER_1"/>
    <property type="match status" value="1"/>
</dbReference>
<comment type="function">
    <text evidence="9">Part of the ABC transporter complex LpqY-SugA-SugB-SugC, which is highly specific for uptake of trehalose. Involved in the recycling of extracellular trehalose released from trehalose-containing molecules synthesized by M.tuberculosis. Trehalose uptake is essential for virulence. Responsible for energy coupling to the transport system.</text>
</comment>
<evidence type="ECO:0000256" key="7">
    <source>
        <dbReference type="ARBA" id="ARBA00023136"/>
    </source>
</evidence>
<dbReference type="Gene3D" id="2.40.50.100">
    <property type="match status" value="1"/>
</dbReference>
<dbReference type="InterPro" id="IPR003439">
    <property type="entry name" value="ABC_transporter-like_ATP-bd"/>
</dbReference>
<dbReference type="RefSeq" id="WP_196147214.1">
    <property type="nucleotide sequence ID" value="NZ_JADMLG010000001.1"/>
</dbReference>
<evidence type="ECO:0000256" key="2">
    <source>
        <dbReference type="ARBA" id="ARBA00022448"/>
    </source>
</evidence>
<gene>
    <name evidence="15" type="ORF">IT779_01010</name>
</gene>
<dbReference type="NCBIfam" id="NF008653">
    <property type="entry name" value="PRK11650.1"/>
    <property type="match status" value="1"/>
</dbReference>
<dbReference type="Pfam" id="PF00005">
    <property type="entry name" value="ABC_tran"/>
    <property type="match status" value="1"/>
</dbReference>
<reference evidence="15" key="1">
    <citation type="submission" date="2020-11" db="EMBL/GenBank/DDBJ databases">
        <title>Nocardia NEAU-351.nov., a novel actinomycete isolated from the cow dung.</title>
        <authorList>
            <person name="Zhang X."/>
        </authorList>
    </citation>
    <scope>NUCLEOTIDE SEQUENCE</scope>
    <source>
        <strain evidence="15">NEAU-351</strain>
    </source>
</reference>
<keyword evidence="3" id="KW-1003">Cell membrane</keyword>
<evidence type="ECO:0000259" key="14">
    <source>
        <dbReference type="PROSITE" id="PS50893"/>
    </source>
</evidence>
<name>A0A931I5C7_9NOCA</name>
<dbReference type="AlphaFoldDB" id="A0A931I5C7"/>
<protein>
    <recommendedName>
        <fullName evidence="11">Trehalose import ATP-binding protein SugC</fullName>
    </recommendedName>
    <alternativeName>
        <fullName evidence="13">Nucleotide-binding domain of SugABC transporter</fullName>
    </alternativeName>
    <alternativeName>
        <fullName evidence="12">SugABC transporter ATPase SugC</fullName>
    </alternativeName>
</protein>
<evidence type="ECO:0000256" key="13">
    <source>
        <dbReference type="ARBA" id="ARBA00082626"/>
    </source>
</evidence>
<dbReference type="CDD" id="cd03301">
    <property type="entry name" value="ABC_MalK_N"/>
    <property type="match status" value="1"/>
</dbReference>
<evidence type="ECO:0000256" key="11">
    <source>
        <dbReference type="ARBA" id="ARBA00072105"/>
    </source>
</evidence>
<dbReference type="GO" id="GO:0055052">
    <property type="term" value="C:ATP-binding cassette (ABC) transporter complex, substrate-binding subunit-containing"/>
    <property type="evidence" value="ECO:0007669"/>
    <property type="project" value="TreeGrafter"/>
</dbReference>
<dbReference type="InterPro" id="IPR027417">
    <property type="entry name" value="P-loop_NTPase"/>
</dbReference>
<dbReference type="InterPro" id="IPR017871">
    <property type="entry name" value="ABC_transporter-like_CS"/>
</dbReference>
<comment type="subcellular location">
    <subcellularLocation>
        <location evidence="1">Cell inner membrane</location>
        <topology evidence="1">Peripheral membrane protein</topology>
        <orientation evidence="1">Cytoplasmic side</orientation>
    </subcellularLocation>
</comment>
<dbReference type="PROSITE" id="PS50893">
    <property type="entry name" value="ABC_TRANSPORTER_2"/>
    <property type="match status" value="1"/>
</dbReference>
<dbReference type="GO" id="GO:0140359">
    <property type="term" value="F:ABC-type transporter activity"/>
    <property type="evidence" value="ECO:0007669"/>
    <property type="project" value="InterPro"/>
</dbReference>
<keyword evidence="16" id="KW-1185">Reference proteome</keyword>
<proteinExistence type="predicted"/>
<dbReference type="Proteomes" id="UP000655751">
    <property type="component" value="Unassembled WGS sequence"/>
</dbReference>
<dbReference type="SUPFAM" id="SSF52540">
    <property type="entry name" value="P-loop containing nucleoside triphosphate hydrolases"/>
    <property type="match status" value="1"/>
</dbReference>
<dbReference type="GO" id="GO:0008643">
    <property type="term" value="P:carbohydrate transport"/>
    <property type="evidence" value="ECO:0007669"/>
    <property type="project" value="InterPro"/>
</dbReference>
<keyword evidence="6" id="KW-1278">Translocase</keyword>
<evidence type="ECO:0000313" key="15">
    <source>
        <dbReference type="EMBL" id="MBH0774864.1"/>
    </source>
</evidence>
<evidence type="ECO:0000256" key="1">
    <source>
        <dbReference type="ARBA" id="ARBA00004515"/>
    </source>
</evidence>
<evidence type="ECO:0000256" key="4">
    <source>
        <dbReference type="ARBA" id="ARBA00022741"/>
    </source>
</evidence>
<evidence type="ECO:0000256" key="5">
    <source>
        <dbReference type="ARBA" id="ARBA00022840"/>
    </source>
</evidence>
<comment type="catalytic activity">
    <reaction evidence="8">
        <text>alpha,alpha-trehalose(out) + ATP + H2O = alpha,alpha-trehalose(in) + ADP + phosphate + H(+)</text>
        <dbReference type="Rhea" id="RHEA:75203"/>
        <dbReference type="ChEBI" id="CHEBI:15377"/>
        <dbReference type="ChEBI" id="CHEBI:15378"/>
        <dbReference type="ChEBI" id="CHEBI:16551"/>
        <dbReference type="ChEBI" id="CHEBI:30616"/>
        <dbReference type="ChEBI" id="CHEBI:43474"/>
        <dbReference type="ChEBI" id="CHEBI:456216"/>
    </reaction>
</comment>
<dbReference type="InterPro" id="IPR003593">
    <property type="entry name" value="AAA+_ATPase"/>
</dbReference>
<evidence type="ECO:0000256" key="10">
    <source>
        <dbReference type="ARBA" id="ARBA00063658"/>
    </source>
</evidence>
<dbReference type="GO" id="GO:0005524">
    <property type="term" value="F:ATP binding"/>
    <property type="evidence" value="ECO:0007669"/>
    <property type="project" value="UniProtKB-KW"/>
</dbReference>
<dbReference type="Gene3D" id="2.40.50.140">
    <property type="entry name" value="Nucleic acid-binding proteins"/>
    <property type="match status" value="1"/>
</dbReference>
<feature type="domain" description="ABC transporter" evidence="14">
    <location>
        <begin position="4"/>
        <end position="234"/>
    </location>
</feature>
<dbReference type="InterPro" id="IPR015855">
    <property type="entry name" value="ABC_transpr_MalK-like"/>
</dbReference>
<organism evidence="15 16">
    <name type="scientific">Nocardia bovistercoris</name>
    <dbReference type="NCBI Taxonomy" id="2785916"/>
    <lineage>
        <taxon>Bacteria</taxon>
        <taxon>Bacillati</taxon>
        <taxon>Actinomycetota</taxon>
        <taxon>Actinomycetes</taxon>
        <taxon>Mycobacteriales</taxon>
        <taxon>Nocardiaceae</taxon>
        <taxon>Nocardia</taxon>
    </lineage>
</organism>
<keyword evidence="5 15" id="KW-0067">ATP-binding</keyword>
<dbReference type="InterPro" id="IPR047641">
    <property type="entry name" value="ABC_transpr_MalK/UgpC-like"/>
</dbReference>
<evidence type="ECO:0000256" key="3">
    <source>
        <dbReference type="ARBA" id="ARBA00022475"/>
    </source>
</evidence>
<dbReference type="InterPro" id="IPR012340">
    <property type="entry name" value="NA-bd_OB-fold"/>
</dbReference>
<sequence>MARLQIEAVSKRFGATDAVREVNLDIADGEFMVLLGPSGCGKSTLLRMIAGLEAPTSGRLLLDGRDITDVAPQQRDLAMVFQSYALYPHLTVARNIGFPLKSRRVPRAKIAERVAEVAATLALTPLLDRRPSALSGGQRQRVALARAMVRDPGAFLMDEPLSNLDARLRSATRAELIALHRRLGSTFLYVTHDQVEAMTMATRIALLNDGQIEQVGAPTELYDTPRTTFVAAFLGAPPMNLLPATVVARGGELRVLADGLDAPLGIADTCDDTPVTVGFRPERLRPTTGVGAVRGQVTMVENLGSEEVVHLTVGDRQVSARVPRPAGVVAGGQLALSVGPADLHLFHPESGQRLTWQADVPDPMTARTELPVA</sequence>
<evidence type="ECO:0000313" key="16">
    <source>
        <dbReference type="Proteomes" id="UP000655751"/>
    </source>
</evidence>
<keyword evidence="7" id="KW-0472">Membrane</keyword>
<dbReference type="SMART" id="SM00382">
    <property type="entry name" value="AAA"/>
    <property type="match status" value="1"/>
</dbReference>
<dbReference type="PANTHER" id="PTHR43875">
    <property type="entry name" value="MALTODEXTRIN IMPORT ATP-BINDING PROTEIN MSMX"/>
    <property type="match status" value="1"/>
</dbReference>
<comment type="subunit">
    <text evidence="10">Monomer. Homodimerizes in the presence of ATP. The complex is composed of two ATP-binding proteins (SugC), two transmembrane proteins (SugA and SugB) and a solute-binding protein (LpqY).</text>
</comment>
<dbReference type="Pfam" id="PF08402">
    <property type="entry name" value="TOBE_2"/>
    <property type="match status" value="1"/>
</dbReference>
<evidence type="ECO:0000256" key="8">
    <source>
        <dbReference type="ARBA" id="ARBA00050305"/>
    </source>
</evidence>
<accession>A0A931I5C7</accession>
<comment type="caution">
    <text evidence="15">The sequence shown here is derived from an EMBL/GenBank/DDBJ whole genome shotgun (WGS) entry which is preliminary data.</text>
</comment>
<evidence type="ECO:0000256" key="9">
    <source>
        <dbReference type="ARBA" id="ARBA00056091"/>
    </source>
</evidence>
<dbReference type="InterPro" id="IPR013611">
    <property type="entry name" value="Transp-assoc_OB_typ2"/>
</dbReference>
<dbReference type="PANTHER" id="PTHR43875:SF15">
    <property type="entry name" value="TREHALOSE IMPORT ATP-BINDING PROTEIN SUGC"/>
    <property type="match status" value="1"/>
</dbReference>
<dbReference type="SUPFAM" id="SSF50331">
    <property type="entry name" value="MOP-like"/>
    <property type="match status" value="1"/>
</dbReference>
<dbReference type="Gene3D" id="3.40.50.300">
    <property type="entry name" value="P-loop containing nucleotide triphosphate hydrolases"/>
    <property type="match status" value="1"/>
</dbReference>
<dbReference type="InterPro" id="IPR008995">
    <property type="entry name" value="Mo/tungstate-bd_C_term_dom"/>
</dbReference>
<keyword evidence="2" id="KW-0813">Transport</keyword>
<evidence type="ECO:0000256" key="12">
    <source>
        <dbReference type="ARBA" id="ARBA00080647"/>
    </source>
</evidence>
<dbReference type="GO" id="GO:0016887">
    <property type="term" value="F:ATP hydrolysis activity"/>
    <property type="evidence" value="ECO:0007669"/>
    <property type="project" value="InterPro"/>
</dbReference>